<dbReference type="EMBL" id="WSES01000008">
    <property type="protein sequence ID" value="MVW63033.1"/>
    <property type="molecule type" value="Genomic_DNA"/>
</dbReference>
<sequence length="628" mass="66422">MKIFFRPGPLNSPEQFIKEDVMANMFRARRSMLVGAGAIAGYFARTPAAALAANPASDDAPANAAGKMINVEQALDVLYFGVANVRNPKYAGGAKGGGRDDTAAFRAAIASGLKIVYAPADHYVTDTITLPVDVSLIGDGMRQTIIESRAIGTSLIKTAAPSGTQVGCIRDLQLLGNNQTGAAGNGHAINFIDPVRGSGLWTPQGMTVERIWIRRFRGQDSRDGGSGNRIAAAGIICVEGLQNIYRDVLIHNCGNGIYLERAQTNKIENCTIFQCDKYGIASFQSVATVVDKCDIVGNGSSGATDPGYPADFGMGNVISFRDEVFVFTNNKSKNTGGIAQLYLNSTNGAVVENNWLRADGDATRANVVNHALFAVKCPSIQVNKNTFSHILAARTSPASARARIVRFATDSVNGVFNGSFSNNTFVAQSGLLTEYNLCLEGRSNNCVFAGWDISGNRFGTPLSIGTAHVIDVDIVVRNCAFTHSRMRNNVFYAQGNVTRKIGVSGTNLSAHNNLDIGDNLFKQDGGKISDNYDGLLYPTRRLGRGTFASPHLAPGAVTTTTLPVSNALPGEPVQAFFSTPVPGVILSAWVSAAGMVTVQAFNPTQAALSLGSANVGVIASRMSDAEAD</sequence>
<dbReference type="InterPro" id="IPR012334">
    <property type="entry name" value="Pectin_lyas_fold"/>
</dbReference>
<organism evidence="2 3">
    <name type="scientific">Massilia cellulosiltytica</name>
    <dbReference type="NCBI Taxonomy" id="2683234"/>
    <lineage>
        <taxon>Bacteria</taxon>
        <taxon>Pseudomonadati</taxon>
        <taxon>Pseudomonadota</taxon>
        <taxon>Betaproteobacteria</taxon>
        <taxon>Burkholderiales</taxon>
        <taxon>Oxalobacteraceae</taxon>
        <taxon>Telluria group</taxon>
        <taxon>Massilia</taxon>
    </lineage>
</organism>
<evidence type="ECO:0000313" key="2">
    <source>
        <dbReference type="EMBL" id="MVW63033.1"/>
    </source>
</evidence>
<protein>
    <recommendedName>
        <fullName evidence="1">Right handed beta helix domain-containing protein</fullName>
    </recommendedName>
</protein>
<dbReference type="SMART" id="SM00710">
    <property type="entry name" value="PbH1"/>
    <property type="match status" value="3"/>
</dbReference>
<accession>A0A7X3K9I7</accession>
<feature type="domain" description="Right handed beta helix" evidence="1">
    <location>
        <begin position="225"/>
        <end position="302"/>
    </location>
</feature>
<keyword evidence="3" id="KW-1185">Reference proteome</keyword>
<dbReference type="AlphaFoldDB" id="A0A7X3K9I7"/>
<dbReference type="InterPro" id="IPR039448">
    <property type="entry name" value="Beta_helix"/>
</dbReference>
<name>A0A7X3K9I7_9BURK</name>
<dbReference type="InterPro" id="IPR006626">
    <property type="entry name" value="PbH1"/>
</dbReference>
<reference evidence="2 3" key="1">
    <citation type="submission" date="2019-12" db="EMBL/GenBank/DDBJ databases">
        <authorList>
            <person name="Li C."/>
            <person name="Zhao J."/>
        </authorList>
    </citation>
    <scope>NUCLEOTIDE SEQUENCE [LARGE SCALE GENOMIC DNA]</scope>
    <source>
        <strain evidence="2 3">NEAU-DD11</strain>
    </source>
</reference>
<evidence type="ECO:0000259" key="1">
    <source>
        <dbReference type="Pfam" id="PF13229"/>
    </source>
</evidence>
<comment type="caution">
    <text evidence="2">The sequence shown here is derived from an EMBL/GenBank/DDBJ whole genome shotgun (WGS) entry which is preliminary data.</text>
</comment>
<dbReference type="Gene3D" id="2.160.20.10">
    <property type="entry name" value="Single-stranded right-handed beta-helix, Pectin lyase-like"/>
    <property type="match status" value="1"/>
</dbReference>
<dbReference type="SUPFAM" id="SSF51126">
    <property type="entry name" value="Pectin lyase-like"/>
    <property type="match status" value="1"/>
</dbReference>
<dbReference type="InterPro" id="IPR011050">
    <property type="entry name" value="Pectin_lyase_fold/virulence"/>
</dbReference>
<gene>
    <name evidence="2" type="ORF">GPY61_24235</name>
</gene>
<dbReference type="Pfam" id="PF13229">
    <property type="entry name" value="Beta_helix"/>
    <property type="match status" value="1"/>
</dbReference>
<evidence type="ECO:0000313" key="3">
    <source>
        <dbReference type="Proteomes" id="UP000443353"/>
    </source>
</evidence>
<proteinExistence type="predicted"/>
<dbReference type="Proteomes" id="UP000443353">
    <property type="component" value="Unassembled WGS sequence"/>
</dbReference>